<dbReference type="EMBL" id="QGKX02000996">
    <property type="protein sequence ID" value="KAF3552902.1"/>
    <property type="molecule type" value="Genomic_DNA"/>
</dbReference>
<evidence type="ECO:0000313" key="1">
    <source>
        <dbReference type="EMBL" id="KAF3552902.1"/>
    </source>
</evidence>
<name>A0A8S9QFD2_BRACR</name>
<dbReference type="AlphaFoldDB" id="A0A8S9QFD2"/>
<gene>
    <name evidence="1" type="ORF">F2Q69_00013996</name>
</gene>
<protein>
    <submittedName>
        <fullName evidence="1">Uncharacterized protein</fullName>
    </submittedName>
</protein>
<sequence length="69" mass="7409">METSINVGNNRLAVPSGINCQTAPLDFSASRFFRLSIFPPGKTPILAPFFTPLPSALHPSALQSIPDLK</sequence>
<accession>A0A8S9QFD2</accession>
<dbReference type="Proteomes" id="UP000712600">
    <property type="component" value="Unassembled WGS sequence"/>
</dbReference>
<organism evidence="1 2">
    <name type="scientific">Brassica cretica</name>
    <name type="common">Mustard</name>
    <dbReference type="NCBI Taxonomy" id="69181"/>
    <lineage>
        <taxon>Eukaryota</taxon>
        <taxon>Viridiplantae</taxon>
        <taxon>Streptophyta</taxon>
        <taxon>Embryophyta</taxon>
        <taxon>Tracheophyta</taxon>
        <taxon>Spermatophyta</taxon>
        <taxon>Magnoliopsida</taxon>
        <taxon>eudicotyledons</taxon>
        <taxon>Gunneridae</taxon>
        <taxon>Pentapetalae</taxon>
        <taxon>rosids</taxon>
        <taxon>malvids</taxon>
        <taxon>Brassicales</taxon>
        <taxon>Brassicaceae</taxon>
        <taxon>Brassiceae</taxon>
        <taxon>Brassica</taxon>
    </lineage>
</organism>
<comment type="caution">
    <text evidence="1">The sequence shown here is derived from an EMBL/GenBank/DDBJ whole genome shotgun (WGS) entry which is preliminary data.</text>
</comment>
<reference evidence="1" key="1">
    <citation type="submission" date="2019-12" db="EMBL/GenBank/DDBJ databases">
        <title>Genome sequencing and annotation of Brassica cretica.</title>
        <authorList>
            <person name="Studholme D.J."/>
            <person name="Sarris P."/>
        </authorList>
    </citation>
    <scope>NUCLEOTIDE SEQUENCE</scope>
    <source>
        <strain evidence="1">PFS-109/04</strain>
        <tissue evidence="1">Leaf</tissue>
    </source>
</reference>
<proteinExistence type="predicted"/>
<evidence type="ECO:0000313" key="2">
    <source>
        <dbReference type="Proteomes" id="UP000712600"/>
    </source>
</evidence>